<sequence>MLIQLYYYDVVLLMRTNDDIQNWFTSRNNISFVHDLGFIVLIQNSNGDGFSFQINECRHHKDTLLGDLARKVYYGIFELSRNLGNFLDKAFSLVL</sequence>
<dbReference type="Proteomes" id="UP000499080">
    <property type="component" value="Unassembled WGS sequence"/>
</dbReference>
<reference evidence="1 2" key="1">
    <citation type="journal article" date="2019" name="Sci. Rep.">
        <title>Orb-weaving spider Araneus ventricosus genome elucidates the spidroin gene catalogue.</title>
        <authorList>
            <person name="Kono N."/>
            <person name="Nakamura H."/>
            <person name="Ohtoshi R."/>
            <person name="Moran D.A.P."/>
            <person name="Shinohara A."/>
            <person name="Yoshida Y."/>
            <person name="Fujiwara M."/>
            <person name="Mori M."/>
            <person name="Tomita M."/>
            <person name="Arakawa K."/>
        </authorList>
    </citation>
    <scope>NUCLEOTIDE SEQUENCE [LARGE SCALE GENOMIC DNA]</scope>
</reference>
<organism evidence="1 2">
    <name type="scientific">Araneus ventricosus</name>
    <name type="common">Orbweaver spider</name>
    <name type="synonym">Epeira ventricosa</name>
    <dbReference type="NCBI Taxonomy" id="182803"/>
    <lineage>
        <taxon>Eukaryota</taxon>
        <taxon>Metazoa</taxon>
        <taxon>Ecdysozoa</taxon>
        <taxon>Arthropoda</taxon>
        <taxon>Chelicerata</taxon>
        <taxon>Arachnida</taxon>
        <taxon>Araneae</taxon>
        <taxon>Araneomorphae</taxon>
        <taxon>Entelegynae</taxon>
        <taxon>Araneoidea</taxon>
        <taxon>Araneidae</taxon>
        <taxon>Araneus</taxon>
    </lineage>
</organism>
<evidence type="ECO:0000313" key="1">
    <source>
        <dbReference type="EMBL" id="GBM31851.1"/>
    </source>
</evidence>
<comment type="caution">
    <text evidence="1">The sequence shown here is derived from an EMBL/GenBank/DDBJ whole genome shotgun (WGS) entry which is preliminary data.</text>
</comment>
<gene>
    <name evidence="1" type="ORF">AVEN_56945_1</name>
</gene>
<evidence type="ECO:0000313" key="2">
    <source>
        <dbReference type="Proteomes" id="UP000499080"/>
    </source>
</evidence>
<accession>A0A4Y2ESM3</accession>
<dbReference type="AlphaFoldDB" id="A0A4Y2ESM3"/>
<protein>
    <submittedName>
        <fullName evidence="1">Uncharacterized protein</fullName>
    </submittedName>
</protein>
<proteinExistence type="predicted"/>
<name>A0A4Y2ESM3_ARAVE</name>
<keyword evidence="2" id="KW-1185">Reference proteome</keyword>
<dbReference type="EMBL" id="BGPR01000692">
    <property type="protein sequence ID" value="GBM31851.1"/>
    <property type="molecule type" value="Genomic_DNA"/>
</dbReference>